<dbReference type="AlphaFoldDB" id="A0A6A5BLK7"/>
<dbReference type="InterPro" id="IPR045194">
    <property type="entry name" value="MGRN1/RNF157-like"/>
</dbReference>
<reference evidence="7 8" key="1">
    <citation type="journal article" date="2019" name="Sci. Rep.">
        <title>Nanopore sequencing improves the draft genome of the human pathogenic amoeba Naegleria fowleri.</title>
        <authorList>
            <person name="Liechti N."/>
            <person name="Schurch N."/>
            <person name="Bruggmann R."/>
            <person name="Wittwer M."/>
        </authorList>
    </citation>
    <scope>NUCLEOTIDE SEQUENCE [LARGE SCALE GENOMIC DNA]</scope>
    <source>
        <strain evidence="7 8">ATCC 30894</strain>
    </source>
</reference>
<feature type="compositionally biased region" description="Basic and acidic residues" evidence="5">
    <location>
        <begin position="22"/>
        <end position="36"/>
    </location>
</feature>
<evidence type="ECO:0000259" key="6">
    <source>
        <dbReference type="PROSITE" id="PS50089"/>
    </source>
</evidence>
<evidence type="ECO:0000256" key="4">
    <source>
        <dbReference type="PROSITE-ProRule" id="PRU00175"/>
    </source>
</evidence>
<keyword evidence="1" id="KW-0479">Metal-binding</keyword>
<name>A0A6A5BLK7_NAEFO</name>
<feature type="compositionally biased region" description="Low complexity" evidence="5">
    <location>
        <begin position="414"/>
        <end position="442"/>
    </location>
</feature>
<dbReference type="FunFam" id="1.10.1170.10:FF:000002">
    <property type="entry name" value="Baculoviral IAP repeat containing 7"/>
    <property type="match status" value="1"/>
</dbReference>
<dbReference type="SUPFAM" id="SSF57850">
    <property type="entry name" value="RING/U-box"/>
    <property type="match status" value="1"/>
</dbReference>
<keyword evidence="2 4" id="KW-0863">Zinc-finger</keyword>
<dbReference type="InterPro" id="IPR001841">
    <property type="entry name" value="Znf_RING"/>
</dbReference>
<feature type="compositionally biased region" description="Polar residues" evidence="5">
    <location>
        <begin position="1"/>
        <end position="16"/>
    </location>
</feature>
<protein>
    <recommendedName>
        <fullName evidence="6">RING-type domain-containing protein</fullName>
    </recommendedName>
</protein>
<gene>
    <name evidence="7" type="ORF">FDP41_005801</name>
</gene>
<dbReference type="Gene3D" id="3.30.40.10">
    <property type="entry name" value="Zinc/RING finger domain, C3HC4 (zinc finger)"/>
    <property type="match status" value="1"/>
</dbReference>
<evidence type="ECO:0000256" key="3">
    <source>
        <dbReference type="ARBA" id="ARBA00022833"/>
    </source>
</evidence>
<dbReference type="GO" id="GO:0016567">
    <property type="term" value="P:protein ubiquitination"/>
    <property type="evidence" value="ECO:0007669"/>
    <property type="project" value="TreeGrafter"/>
</dbReference>
<feature type="region of interest" description="Disordered" evidence="5">
    <location>
        <begin position="1"/>
        <end position="43"/>
    </location>
</feature>
<dbReference type="VEuPathDB" id="AmoebaDB:NfTy_045080"/>
<dbReference type="VEuPathDB" id="AmoebaDB:FDP41_005801"/>
<evidence type="ECO:0000256" key="5">
    <source>
        <dbReference type="SAM" id="MobiDB-lite"/>
    </source>
</evidence>
<organism evidence="7 8">
    <name type="scientific">Naegleria fowleri</name>
    <name type="common">Brain eating amoeba</name>
    <dbReference type="NCBI Taxonomy" id="5763"/>
    <lineage>
        <taxon>Eukaryota</taxon>
        <taxon>Discoba</taxon>
        <taxon>Heterolobosea</taxon>
        <taxon>Tetramitia</taxon>
        <taxon>Eutetramitia</taxon>
        <taxon>Vahlkampfiidae</taxon>
        <taxon>Naegleria</taxon>
    </lineage>
</organism>
<dbReference type="GO" id="GO:0008270">
    <property type="term" value="F:zinc ion binding"/>
    <property type="evidence" value="ECO:0007669"/>
    <property type="project" value="UniProtKB-KW"/>
</dbReference>
<sequence>MGQTLTLPSTIQNLTGSSSDTSSRRIDSSERHQRLSEDEDDQQEFIRDAQQEQRRLRQQQQHHAEDSFHLNDLESGMVTSPSTQSHQQQQQQQHVNIVQPTNLLLFGGAPMMIDGLLNYEFFNGINNVNELVSLFGYYGRIEGLFGRNVDHYEQQQQHQEHTPFEFKDTMILRNDVNIQKNSLSLISHSQNGFNLSFKFDVRSNFIDECKVNIYLKAKEIRSNQSVKYESSIALPSKVFNHFVEYPKNDHTAQYYTPSNTFEGTRVDLSSLSSRTISESHESTLSRRDYHDSTSLEYNIHHTISLDTIFTNRQEMQYPLLVAVSGHQSEDTDESSILERTDSTTTSTLIPLVIEIQSETCSQFSLCSLDYQQRSSSLESPLDSVVHYSIKVHKQKLFIGNEWYEVAEIYHQTTNHSNTNTTNTTHNNNNNTTTTTTTTNTTTPSVADTSSHPQVHEEDDDDHLCVICISERASIVVLPCGHLSLCSECANALRNQTNKCPICRQTVESAIKLPSIENM</sequence>
<dbReference type="GeneID" id="68113019"/>
<dbReference type="Pfam" id="PF13920">
    <property type="entry name" value="zf-C3HC4_3"/>
    <property type="match status" value="1"/>
</dbReference>
<dbReference type="OrthoDB" id="1711136at2759"/>
<evidence type="ECO:0000313" key="8">
    <source>
        <dbReference type="Proteomes" id="UP000444721"/>
    </source>
</evidence>
<dbReference type="VEuPathDB" id="AmoebaDB:NF0115300"/>
<keyword evidence="8" id="KW-1185">Reference proteome</keyword>
<dbReference type="OMA" id="CMSEEAN"/>
<accession>A0A6A5BLK7</accession>
<dbReference type="InterPro" id="IPR013083">
    <property type="entry name" value="Znf_RING/FYVE/PHD"/>
</dbReference>
<dbReference type="GO" id="GO:0061630">
    <property type="term" value="F:ubiquitin protein ligase activity"/>
    <property type="evidence" value="ECO:0007669"/>
    <property type="project" value="UniProtKB-EC"/>
</dbReference>
<dbReference type="RefSeq" id="XP_044559761.1">
    <property type="nucleotide sequence ID" value="XM_044709366.1"/>
</dbReference>
<feature type="region of interest" description="Disordered" evidence="5">
    <location>
        <begin position="414"/>
        <end position="456"/>
    </location>
</feature>
<comment type="caution">
    <text evidence="7">The sequence shown here is derived from an EMBL/GenBank/DDBJ whole genome shotgun (WGS) entry which is preliminary data.</text>
</comment>
<evidence type="ECO:0000256" key="1">
    <source>
        <dbReference type="ARBA" id="ARBA00022723"/>
    </source>
</evidence>
<dbReference type="PANTHER" id="PTHR22996">
    <property type="entry name" value="MAHOGUNIN"/>
    <property type="match status" value="1"/>
</dbReference>
<evidence type="ECO:0000313" key="7">
    <source>
        <dbReference type="EMBL" id="KAF0975048.1"/>
    </source>
</evidence>
<dbReference type="Proteomes" id="UP000444721">
    <property type="component" value="Unassembled WGS sequence"/>
</dbReference>
<keyword evidence="3" id="KW-0862">Zinc</keyword>
<dbReference type="SMART" id="SM00184">
    <property type="entry name" value="RING"/>
    <property type="match status" value="1"/>
</dbReference>
<evidence type="ECO:0000256" key="2">
    <source>
        <dbReference type="ARBA" id="ARBA00022771"/>
    </source>
</evidence>
<dbReference type="EMBL" id="VFQX01000048">
    <property type="protein sequence ID" value="KAF0975048.1"/>
    <property type="molecule type" value="Genomic_DNA"/>
</dbReference>
<proteinExistence type="predicted"/>
<feature type="region of interest" description="Disordered" evidence="5">
    <location>
        <begin position="74"/>
        <end position="94"/>
    </location>
</feature>
<feature type="compositionally biased region" description="Polar residues" evidence="5">
    <location>
        <begin position="77"/>
        <end position="86"/>
    </location>
</feature>
<dbReference type="PROSITE" id="PS50089">
    <property type="entry name" value="ZF_RING_2"/>
    <property type="match status" value="1"/>
</dbReference>
<feature type="domain" description="RING-type" evidence="6">
    <location>
        <begin position="464"/>
        <end position="503"/>
    </location>
</feature>
<dbReference type="PANTHER" id="PTHR22996:SF0">
    <property type="entry name" value="RE60872P-RELATED"/>
    <property type="match status" value="1"/>
</dbReference>
<feature type="compositionally biased region" description="Polar residues" evidence="5">
    <location>
        <begin position="443"/>
        <end position="452"/>
    </location>
</feature>